<dbReference type="WBParaSite" id="SMTH1_66050.1">
    <property type="protein sequence ID" value="SMTH1_66050.1"/>
    <property type="gene ID" value="SMTH1_66050"/>
</dbReference>
<name>A0AA85BPJ0_9TREM</name>
<sequence>MFSGLWCSSIGTNVVGVFTTHSGMAFICRHTDESRTFHRISGYMGSCEKEMWINTLSVLSTVQTEGSHLLYLAECHLINCWKILICNENGDLVTDFTLDNSSIKVTGYCAKLLSPTEDNSSTLIYLIIATSDNILRVLGCAINNPITVVNSKQWKQLDNSSIKVTGYCAKLLSPTEDNSSTLIYLIIATSDNILRVLGCAINNPITVVNSKQWKQLDNSSIKVTGYCAKLLSPTEDNSSTLIYLIIATSDNILRVLGCAINNPITVVNSKQWKQLDNSSIKVTGYCAKLLSPTEDNSSTLIYLIIATSDNILRVLGCAINNPITVVNSKQWKQAQLVILVNLSVDNAMNQCNPIENM</sequence>
<accession>A0AA85BPJ0</accession>
<organism evidence="1 2">
    <name type="scientific">Schistosoma mattheei</name>
    <dbReference type="NCBI Taxonomy" id="31246"/>
    <lineage>
        <taxon>Eukaryota</taxon>
        <taxon>Metazoa</taxon>
        <taxon>Spiralia</taxon>
        <taxon>Lophotrochozoa</taxon>
        <taxon>Platyhelminthes</taxon>
        <taxon>Trematoda</taxon>
        <taxon>Digenea</taxon>
        <taxon>Strigeidida</taxon>
        <taxon>Schistosomatoidea</taxon>
        <taxon>Schistosomatidae</taxon>
        <taxon>Schistosoma</taxon>
    </lineage>
</organism>
<evidence type="ECO:0000313" key="1">
    <source>
        <dbReference type="Proteomes" id="UP000050791"/>
    </source>
</evidence>
<dbReference type="Proteomes" id="UP000050791">
    <property type="component" value="Unassembled WGS sequence"/>
</dbReference>
<protein>
    <submittedName>
        <fullName evidence="2">Uncharacterized protein</fullName>
    </submittedName>
</protein>
<proteinExistence type="predicted"/>
<dbReference type="AlphaFoldDB" id="A0AA85BPJ0"/>
<reference evidence="2" key="1">
    <citation type="submission" date="2023-11" db="UniProtKB">
        <authorList>
            <consortium name="WormBaseParasite"/>
        </authorList>
    </citation>
    <scope>IDENTIFICATION</scope>
</reference>
<evidence type="ECO:0000313" key="2">
    <source>
        <dbReference type="WBParaSite" id="SMTH1_66050.1"/>
    </source>
</evidence>